<evidence type="ECO:0000256" key="1">
    <source>
        <dbReference type="ARBA" id="ARBA00022490"/>
    </source>
</evidence>
<feature type="binding site" evidence="6">
    <location>
        <position position="141"/>
    </location>
    <ligand>
        <name>Zn(2+)</name>
        <dbReference type="ChEBI" id="CHEBI:29105"/>
    </ligand>
</feature>
<dbReference type="InterPro" id="IPR013447">
    <property type="entry name" value="Rhamnulose-1-P_Aldolase"/>
</dbReference>
<dbReference type="EMBL" id="AP026801">
    <property type="protein sequence ID" value="BDR55594.1"/>
    <property type="molecule type" value="Genomic_DNA"/>
</dbReference>
<evidence type="ECO:0000256" key="7">
    <source>
        <dbReference type="NCBIfam" id="TIGR02624"/>
    </source>
</evidence>
<evidence type="ECO:0000259" key="8">
    <source>
        <dbReference type="SMART" id="SM01007"/>
    </source>
</evidence>
<name>A0AAU9DJK6_9LACO</name>
<dbReference type="Proteomes" id="UP001321804">
    <property type="component" value="Chromosome"/>
</dbReference>
<sequence>MSYFIDSKHVKKICSITNASYQHGWDERNGGNVSLRLTSKNLEEFSDVSEVQGVVKLGFNAEKLAGQYFLVTGTGRYFRNVIEQPKLDLGLVRISKDGQKGEIMWGFEDGGKPTSEFPSHLMSHIARLKFDSSQRVVMHCHPTNVIALSFTQDLDERHWSRLLWKMQAESLVVFPEGVGLIPYMTPGTNEIGIETSKKMQDFKTVIWPHHGIFGVGSSLDEAFGLIETVEKAANIYSQICAQGGEIKQEITDEQLRNLAKAFGVTPNPEFL</sequence>
<protein>
    <recommendedName>
        <fullName evidence="6 7">Rhamnulose-1-phosphate aldolase</fullName>
        <ecNumber evidence="6 7">4.1.2.19</ecNumber>
    </recommendedName>
</protein>
<proteinExistence type="inferred from homology"/>
<reference evidence="9 10" key="1">
    <citation type="journal article" date="2023" name="Microbiol. Spectr.">
        <title>Symbiosis of Carpenter Bees with Uncharacterized Lactic Acid Bacteria Showing NAD Auxotrophy.</title>
        <authorList>
            <person name="Kawasaki S."/>
            <person name="Ozawa K."/>
            <person name="Mori T."/>
            <person name="Yamamoto A."/>
            <person name="Ito M."/>
            <person name="Ohkuma M."/>
            <person name="Sakamoto M."/>
            <person name="Matsutani M."/>
        </authorList>
    </citation>
    <scope>NUCLEOTIDE SEQUENCE [LARGE SCALE GENOMIC DNA]</scope>
    <source>
        <strain evidence="9 10">KimC2</strain>
    </source>
</reference>
<dbReference type="NCBIfam" id="NF002963">
    <property type="entry name" value="PRK03634.1"/>
    <property type="match status" value="1"/>
</dbReference>
<organism evidence="9 10">
    <name type="scientific">Xylocopilactobacillus apis</name>
    <dbReference type="NCBI Taxonomy" id="2932183"/>
    <lineage>
        <taxon>Bacteria</taxon>
        <taxon>Bacillati</taxon>
        <taxon>Bacillota</taxon>
        <taxon>Bacilli</taxon>
        <taxon>Lactobacillales</taxon>
        <taxon>Lactobacillaceae</taxon>
        <taxon>Xylocopilactobacillus</taxon>
    </lineage>
</organism>
<comment type="pathway">
    <text evidence="6">Carbohydrate degradation; L-rhamnose degradation; glycerone phosphate from L-rhamnose: step 3/3.</text>
</comment>
<dbReference type="NCBIfam" id="TIGR02624">
    <property type="entry name" value="rhamnu_1P_ald"/>
    <property type="match status" value="1"/>
</dbReference>
<dbReference type="GO" id="GO:0019323">
    <property type="term" value="P:pentose catabolic process"/>
    <property type="evidence" value="ECO:0007669"/>
    <property type="project" value="TreeGrafter"/>
</dbReference>
<accession>A0AAU9DJK6</accession>
<feature type="binding site" evidence="6">
    <location>
        <position position="139"/>
    </location>
    <ligand>
        <name>Zn(2+)</name>
        <dbReference type="ChEBI" id="CHEBI:29105"/>
    </ligand>
</feature>
<dbReference type="GO" id="GO:0019301">
    <property type="term" value="P:rhamnose catabolic process"/>
    <property type="evidence" value="ECO:0007669"/>
    <property type="project" value="UniProtKB-UniRule"/>
</dbReference>
<keyword evidence="2 6" id="KW-0479">Metal-binding</keyword>
<dbReference type="PANTHER" id="PTHR22789">
    <property type="entry name" value="FUCULOSE PHOSPHATE ALDOLASE"/>
    <property type="match status" value="1"/>
</dbReference>
<comment type="function">
    <text evidence="6">Catalyzes the reversible cleavage of L-rhamnulose-1-phosphate to dihydroxyacetone phosphate (DHAP) and L-lactaldehyde.</text>
</comment>
<feature type="binding site" evidence="6">
    <location>
        <position position="210"/>
    </location>
    <ligand>
        <name>Zn(2+)</name>
        <dbReference type="ChEBI" id="CHEBI:29105"/>
    </ligand>
</feature>
<evidence type="ECO:0000256" key="2">
    <source>
        <dbReference type="ARBA" id="ARBA00022723"/>
    </source>
</evidence>
<evidence type="ECO:0000256" key="5">
    <source>
        <dbReference type="ARBA" id="ARBA00023308"/>
    </source>
</evidence>
<dbReference type="Gene3D" id="3.40.225.10">
    <property type="entry name" value="Class II aldolase/adducin N-terminal domain"/>
    <property type="match status" value="1"/>
</dbReference>
<evidence type="ECO:0000256" key="6">
    <source>
        <dbReference type="HAMAP-Rule" id="MF_00770"/>
    </source>
</evidence>
<comment type="similarity">
    <text evidence="6">Belongs to the aldolase class II family. RhaD subfamily.</text>
</comment>
<evidence type="ECO:0000256" key="3">
    <source>
        <dbReference type="ARBA" id="ARBA00022833"/>
    </source>
</evidence>
<comment type="catalytic activity">
    <reaction evidence="6">
        <text>L-rhamnulose 1-phosphate = (S)-lactaldehyde + dihydroxyacetone phosphate</text>
        <dbReference type="Rhea" id="RHEA:19689"/>
        <dbReference type="ChEBI" id="CHEBI:18041"/>
        <dbReference type="ChEBI" id="CHEBI:57642"/>
        <dbReference type="ChEBI" id="CHEBI:58313"/>
        <dbReference type="EC" id="4.1.2.19"/>
    </reaction>
</comment>
<dbReference type="Pfam" id="PF00596">
    <property type="entry name" value="Aldolase_II"/>
    <property type="match status" value="1"/>
</dbReference>
<dbReference type="SMART" id="SM01007">
    <property type="entry name" value="Aldolase_II"/>
    <property type="match status" value="1"/>
</dbReference>
<dbReference type="RefSeq" id="WP_317697053.1">
    <property type="nucleotide sequence ID" value="NZ_AP026801.1"/>
</dbReference>
<dbReference type="SUPFAM" id="SSF53639">
    <property type="entry name" value="AraD/HMP-PK domain-like"/>
    <property type="match status" value="1"/>
</dbReference>
<feature type="domain" description="Class II aldolase/adducin N-terminal" evidence="8">
    <location>
        <begin position="11"/>
        <end position="237"/>
    </location>
</feature>
<keyword evidence="4 6" id="KW-0456">Lyase</keyword>
<keyword evidence="1 6" id="KW-0963">Cytoplasm</keyword>
<dbReference type="EC" id="4.1.2.19" evidence="6 7"/>
<dbReference type="InterPro" id="IPR050197">
    <property type="entry name" value="Aldolase_class_II_sugar_metab"/>
</dbReference>
<dbReference type="GO" id="GO:0005829">
    <property type="term" value="C:cytosol"/>
    <property type="evidence" value="ECO:0007669"/>
    <property type="project" value="TreeGrafter"/>
</dbReference>
<evidence type="ECO:0000256" key="4">
    <source>
        <dbReference type="ARBA" id="ARBA00023239"/>
    </source>
</evidence>
<dbReference type="GO" id="GO:0008994">
    <property type="term" value="F:rhamnulose-1-phosphate aldolase activity"/>
    <property type="evidence" value="ECO:0007669"/>
    <property type="project" value="UniProtKB-UniRule"/>
</dbReference>
<dbReference type="GO" id="GO:0046872">
    <property type="term" value="F:metal ion binding"/>
    <property type="evidence" value="ECO:0007669"/>
    <property type="project" value="UniProtKB-KW"/>
</dbReference>
<keyword evidence="5 6" id="KW-0684">Rhamnose metabolism</keyword>
<dbReference type="InterPro" id="IPR036409">
    <property type="entry name" value="Aldolase_II/adducin_N_sf"/>
</dbReference>
<dbReference type="AlphaFoldDB" id="A0AAU9DJK6"/>
<dbReference type="PANTHER" id="PTHR22789:SF0">
    <property type="entry name" value="3-OXO-TETRONATE 4-PHOSPHATE DECARBOXYLASE-RELATED"/>
    <property type="match status" value="1"/>
</dbReference>
<comment type="cofactor">
    <cofactor evidence="6">
        <name>Zn(2+)</name>
        <dbReference type="ChEBI" id="CHEBI:29105"/>
    </cofactor>
    <text evidence="6">Binds 1 zinc ion per subunit.</text>
</comment>
<dbReference type="InterPro" id="IPR001303">
    <property type="entry name" value="Aldolase_II/adducin_N"/>
</dbReference>
<evidence type="ECO:0000313" key="10">
    <source>
        <dbReference type="Proteomes" id="UP001321804"/>
    </source>
</evidence>
<keyword evidence="10" id="KW-1185">Reference proteome</keyword>
<dbReference type="KEGG" id="xak:KIMC2_01560"/>
<dbReference type="HAMAP" id="MF_00770">
    <property type="entry name" value="RhaD"/>
    <property type="match status" value="1"/>
</dbReference>
<keyword evidence="3 6" id="KW-0862">Zinc</keyword>
<gene>
    <name evidence="9" type="primary">araD</name>
    <name evidence="6" type="synonym">rhaD</name>
    <name evidence="9" type="ORF">KIMC2_01560</name>
</gene>
<evidence type="ECO:0000313" key="9">
    <source>
        <dbReference type="EMBL" id="BDR55594.1"/>
    </source>
</evidence>
<comment type="subcellular location">
    <subcellularLocation>
        <location evidence="6">Cytoplasm</location>
    </subcellularLocation>
</comment>
<feature type="active site" evidence="6">
    <location>
        <position position="116"/>
    </location>
</feature>